<dbReference type="Proteomes" id="UP000183028">
    <property type="component" value="Unassembled WGS sequence"/>
</dbReference>
<organism evidence="1 2">
    <name type="scientific">Sharpea azabuensis</name>
    <dbReference type="NCBI Taxonomy" id="322505"/>
    <lineage>
        <taxon>Bacteria</taxon>
        <taxon>Bacillati</taxon>
        <taxon>Bacillota</taxon>
        <taxon>Erysipelotrichia</taxon>
        <taxon>Erysipelotrichales</taxon>
        <taxon>Coprobacillaceae</taxon>
        <taxon>Sharpea</taxon>
    </lineage>
</organism>
<name>A0A1H6TJU7_9FIRM</name>
<accession>A0A1H6TJU7</accession>
<proteinExistence type="predicted"/>
<reference evidence="2" key="1">
    <citation type="submission" date="2016-10" db="EMBL/GenBank/DDBJ databases">
        <authorList>
            <person name="Varghese N."/>
        </authorList>
    </citation>
    <scope>NUCLEOTIDE SEQUENCE [LARGE SCALE GENOMIC DNA]</scope>
    <source>
        <strain evidence="2">DSM 20406</strain>
    </source>
</reference>
<evidence type="ECO:0000313" key="2">
    <source>
        <dbReference type="Proteomes" id="UP000183028"/>
    </source>
</evidence>
<dbReference type="PROSITE" id="PS51257">
    <property type="entry name" value="PROKAR_LIPOPROTEIN"/>
    <property type="match status" value="1"/>
</dbReference>
<dbReference type="EMBL" id="FNYK01000022">
    <property type="protein sequence ID" value="SEI76520.1"/>
    <property type="molecule type" value="Genomic_DNA"/>
</dbReference>
<dbReference type="RefSeq" id="WP_074732006.1">
    <property type="nucleotide sequence ID" value="NZ_FNYK01000022.1"/>
</dbReference>
<gene>
    <name evidence="1" type="ORF">SAMN04487834_102230</name>
</gene>
<sequence>MKKLVMGLGCVLIIIAGCMQGYAFYQQYQIRQNNLSIYNQAYKLFPKTYMGTDGYLVIDDRQVKGVITGKHFKLAFGKQPLPFYNDHVIKVDDAFKKDLQALNIDEVLQLHLTSGEIQYYQIVDIGTLPYDNITRADLVICTYGQTCFYINAKRVGENYGSI</sequence>
<protein>
    <submittedName>
        <fullName evidence="1">Uncharacterized protein</fullName>
    </submittedName>
</protein>
<keyword evidence="2" id="KW-1185">Reference proteome</keyword>
<dbReference type="AlphaFoldDB" id="A0A1H6TJU7"/>
<evidence type="ECO:0000313" key="1">
    <source>
        <dbReference type="EMBL" id="SEI76520.1"/>
    </source>
</evidence>
<dbReference type="OrthoDB" id="9861678at2"/>